<dbReference type="AlphaFoldDB" id="A0A183BBD9"/>
<dbReference type="OrthoDB" id="199771at2759"/>
<reference evidence="1 2" key="2">
    <citation type="submission" date="2018-11" db="EMBL/GenBank/DDBJ databases">
        <authorList>
            <consortium name="Pathogen Informatics"/>
        </authorList>
    </citation>
    <scope>NUCLEOTIDE SEQUENCE [LARGE SCALE GENOMIC DNA]</scope>
    <source>
        <strain evidence="1 2">Egypt</strain>
    </source>
</reference>
<dbReference type="EMBL" id="UZAN01064720">
    <property type="protein sequence ID" value="VDP93793.1"/>
    <property type="molecule type" value="Genomic_DNA"/>
</dbReference>
<evidence type="ECO:0000313" key="3">
    <source>
        <dbReference type="WBParaSite" id="ECPE_0001656701-mRNA-1"/>
    </source>
</evidence>
<reference evidence="3" key="1">
    <citation type="submission" date="2016-06" db="UniProtKB">
        <authorList>
            <consortium name="WormBaseParasite"/>
        </authorList>
    </citation>
    <scope>IDENTIFICATION</scope>
</reference>
<gene>
    <name evidence="1" type="ORF">ECPE_LOCUS16521</name>
</gene>
<protein>
    <submittedName>
        <fullName evidence="3">Reverse transcriptase domain-containing protein</fullName>
    </submittedName>
</protein>
<evidence type="ECO:0000313" key="2">
    <source>
        <dbReference type="Proteomes" id="UP000272942"/>
    </source>
</evidence>
<keyword evidence="2" id="KW-1185">Reference proteome</keyword>
<accession>A0A183BBD9</accession>
<dbReference type="WBParaSite" id="ECPE_0001656701-mRNA-1">
    <property type="protein sequence ID" value="ECPE_0001656701-mRNA-1"/>
    <property type="gene ID" value="ECPE_0001656701"/>
</dbReference>
<dbReference type="Proteomes" id="UP000272942">
    <property type="component" value="Unassembled WGS sequence"/>
</dbReference>
<organism evidence="3">
    <name type="scientific">Echinostoma caproni</name>
    <dbReference type="NCBI Taxonomy" id="27848"/>
    <lineage>
        <taxon>Eukaryota</taxon>
        <taxon>Metazoa</taxon>
        <taxon>Spiralia</taxon>
        <taxon>Lophotrochozoa</taxon>
        <taxon>Platyhelminthes</taxon>
        <taxon>Trematoda</taxon>
        <taxon>Digenea</taxon>
        <taxon>Plagiorchiida</taxon>
        <taxon>Echinostomata</taxon>
        <taxon>Echinostomatoidea</taxon>
        <taxon>Echinostomatidae</taxon>
        <taxon>Echinostoma</taxon>
    </lineage>
</organism>
<proteinExistence type="predicted"/>
<sequence>MIRKIQETIEPVAVCFGQRADACIEREDMMLFIMDWILEAARSLCEDISIDLLPGDKLSDLEYADDIVLLSEDPGYYKSVLLKRRTRLVFFLLTMGNSDFLNRFSPLSHMRNLISNGPVLSGSVLTAPEQTNAGCAATAQPGSNANPLFDSSDLASADVSRSMLFSSLR</sequence>
<name>A0A183BBD9_9TREM</name>
<evidence type="ECO:0000313" key="1">
    <source>
        <dbReference type="EMBL" id="VDP93793.1"/>
    </source>
</evidence>